<sequence>MILILFIISLQLVTNINCLCKTEGSLAVLGVVTTYDNTTVDCSNDGGSCIYLSINYSNFARGTINSCKSAIDSIFNKTVFYREDIMYLFVDTFDSTDKSFSISEYCITLSGKDFTRNALTGDIQTYINCYNTNTGIPNLTTAPHYDSGTLKGVPTKCGTEQYPRICTEGYCAMYEMETIDMSNNIIFQQSNYCPYEVFNQMYHDYTNNMYRPIFKEKIKEAASFCNVLSYSEYKYIDGIYSYYLWTNCFTNNLSFNNKTFPEPPDFSNYGNSPINSSIPSSVTVIPITTTTKFSISTYHINFLLLLITIFYYIF</sequence>
<feature type="signal peptide" evidence="2">
    <location>
        <begin position="1"/>
        <end position="18"/>
    </location>
</feature>
<keyword evidence="2" id="KW-0732">Signal</keyword>
<keyword evidence="3" id="KW-1185">Reference proteome</keyword>
<keyword evidence="1" id="KW-1133">Transmembrane helix</keyword>
<accession>A0A0N5A6A5</accession>
<evidence type="ECO:0000256" key="1">
    <source>
        <dbReference type="SAM" id="Phobius"/>
    </source>
</evidence>
<evidence type="ECO:0000313" key="4">
    <source>
        <dbReference type="WBParaSite" id="PTRK_0001745200.1"/>
    </source>
</evidence>
<dbReference type="WBParaSite" id="PTRK_0001745200.1">
    <property type="protein sequence ID" value="PTRK_0001745200.1"/>
    <property type="gene ID" value="PTRK_0001745200"/>
</dbReference>
<reference evidence="4" key="1">
    <citation type="submission" date="2017-02" db="UniProtKB">
        <authorList>
            <consortium name="WormBaseParasite"/>
        </authorList>
    </citation>
    <scope>IDENTIFICATION</scope>
</reference>
<proteinExistence type="predicted"/>
<evidence type="ECO:0000256" key="2">
    <source>
        <dbReference type="SAM" id="SignalP"/>
    </source>
</evidence>
<organism evidence="3 4">
    <name type="scientific">Parastrongyloides trichosuri</name>
    <name type="common">Possum-specific nematode worm</name>
    <dbReference type="NCBI Taxonomy" id="131310"/>
    <lineage>
        <taxon>Eukaryota</taxon>
        <taxon>Metazoa</taxon>
        <taxon>Ecdysozoa</taxon>
        <taxon>Nematoda</taxon>
        <taxon>Chromadorea</taxon>
        <taxon>Rhabditida</taxon>
        <taxon>Tylenchina</taxon>
        <taxon>Panagrolaimomorpha</taxon>
        <taxon>Strongyloidoidea</taxon>
        <taxon>Strongyloididae</taxon>
        <taxon>Parastrongyloides</taxon>
    </lineage>
</organism>
<keyword evidence="1" id="KW-0812">Transmembrane</keyword>
<keyword evidence="1" id="KW-0472">Membrane</keyword>
<protein>
    <submittedName>
        <fullName evidence="4">Fgf-3</fullName>
    </submittedName>
</protein>
<name>A0A0N5A6A5_PARTI</name>
<dbReference type="AlphaFoldDB" id="A0A0N5A6A5"/>
<feature type="chain" id="PRO_5005892729" evidence="2">
    <location>
        <begin position="19"/>
        <end position="314"/>
    </location>
</feature>
<feature type="transmembrane region" description="Helical" evidence="1">
    <location>
        <begin position="295"/>
        <end position="313"/>
    </location>
</feature>
<evidence type="ECO:0000313" key="3">
    <source>
        <dbReference type="Proteomes" id="UP000038045"/>
    </source>
</evidence>
<dbReference type="Proteomes" id="UP000038045">
    <property type="component" value="Unplaced"/>
</dbReference>